<feature type="coiled-coil region" evidence="5">
    <location>
        <begin position="98"/>
        <end position="135"/>
    </location>
</feature>
<dbReference type="Pfam" id="PF00078">
    <property type="entry name" value="RVT_1"/>
    <property type="match status" value="1"/>
</dbReference>
<feature type="region of interest" description="Disordered" evidence="6">
    <location>
        <begin position="292"/>
        <end position="316"/>
    </location>
</feature>
<dbReference type="PROSITE" id="PS01359">
    <property type="entry name" value="ZF_PHD_1"/>
    <property type="match status" value="1"/>
</dbReference>
<dbReference type="CDD" id="cd22249">
    <property type="entry name" value="UDM1_RNF168_RNF169-like"/>
    <property type="match status" value="1"/>
</dbReference>
<proteinExistence type="predicted"/>
<evidence type="ECO:0000256" key="5">
    <source>
        <dbReference type="SAM" id="Coils"/>
    </source>
</evidence>
<dbReference type="PANTHER" id="PTHR47331:SF5">
    <property type="entry name" value="RIBONUCLEASE H"/>
    <property type="match status" value="1"/>
</dbReference>
<dbReference type="RefSeq" id="XP_062708710.1">
    <property type="nucleotide sequence ID" value="XM_062852726.1"/>
</dbReference>
<name>A0ABM1YRJ7_AEDAL</name>
<evidence type="ECO:0000256" key="2">
    <source>
        <dbReference type="ARBA" id="ARBA00022771"/>
    </source>
</evidence>
<evidence type="ECO:0000256" key="1">
    <source>
        <dbReference type="ARBA" id="ARBA00022723"/>
    </source>
</evidence>
<dbReference type="CDD" id="cd01644">
    <property type="entry name" value="RT_pepA17"/>
    <property type="match status" value="1"/>
</dbReference>
<reference evidence="8" key="2">
    <citation type="submission" date="2025-05" db="UniProtKB">
        <authorList>
            <consortium name="EnsemblMetazoa"/>
        </authorList>
    </citation>
    <scope>IDENTIFICATION</scope>
    <source>
        <strain evidence="8">Foshan</strain>
    </source>
</reference>
<accession>A0ABM1YRJ7</accession>
<dbReference type="InterPro" id="IPR019786">
    <property type="entry name" value="Zinc_finger_PHD-type_CS"/>
</dbReference>
<evidence type="ECO:0000256" key="4">
    <source>
        <dbReference type="PROSITE-ProRule" id="PRU00146"/>
    </source>
</evidence>
<dbReference type="PANTHER" id="PTHR47331">
    <property type="entry name" value="PHD-TYPE DOMAIN-CONTAINING PROTEIN"/>
    <property type="match status" value="1"/>
</dbReference>
<keyword evidence="3" id="KW-0862">Zinc</keyword>
<organism evidence="8 9">
    <name type="scientific">Aedes albopictus</name>
    <name type="common">Asian tiger mosquito</name>
    <name type="synonym">Stegomyia albopicta</name>
    <dbReference type="NCBI Taxonomy" id="7160"/>
    <lineage>
        <taxon>Eukaryota</taxon>
        <taxon>Metazoa</taxon>
        <taxon>Ecdysozoa</taxon>
        <taxon>Arthropoda</taxon>
        <taxon>Hexapoda</taxon>
        <taxon>Insecta</taxon>
        <taxon>Pterygota</taxon>
        <taxon>Neoptera</taxon>
        <taxon>Endopterygota</taxon>
        <taxon>Diptera</taxon>
        <taxon>Nematocera</taxon>
        <taxon>Culicoidea</taxon>
        <taxon>Culicidae</taxon>
        <taxon>Culicinae</taxon>
        <taxon>Aedini</taxon>
        <taxon>Aedes</taxon>
        <taxon>Stegomyia</taxon>
    </lineage>
</organism>
<dbReference type="Proteomes" id="UP000069940">
    <property type="component" value="Unassembled WGS sequence"/>
</dbReference>
<dbReference type="CDD" id="cd15489">
    <property type="entry name" value="PHD_SF"/>
    <property type="match status" value="1"/>
</dbReference>
<keyword evidence="5" id="KW-0175">Coiled coil</keyword>
<dbReference type="InterPro" id="IPR005312">
    <property type="entry name" value="DUF1759"/>
</dbReference>
<reference evidence="9" key="1">
    <citation type="journal article" date="2015" name="Proc. Natl. Acad. Sci. U.S.A.">
        <title>Genome sequence of the Asian Tiger mosquito, Aedes albopictus, reveals insights into its biology, genetics, and evolution.</title>
        <authorList>
            <person name="Chen X.G."/>
            <person name="Jiang X."/>
            <person name="Gu J."/>
            <person name="Xu M."/>
            <person name="Wu Y."/>
            <person name="Deng Y."/>
            <person name="Zhang C."/>
            <person name="Bonizzoni M."/>
            <person name="Dermauw W."/>
            <person name="Vontas J."/>
            <person name="Armbruster P."/>
            <person name="Huang X."/>
            <person name="Yang Y."/>
            <person name="Zhang H."/>
            <person name="He W."/>
            <person name="Peng H."/>
            <person name="Liu Y."/>
            <person name="Wu K."/>
            <person name="Chen J."/>
            <person name="Lirakis M."/>
            <person name="Topalis P."/>
            <person name="Van Leeuwen T."/>
            <person name="Hall A.B."/>
            <person name="Jiang X."/>
            <person name="Thorpe C."/>
            <person name="Mueller R.L."/>
            <person name="Sun C."/>
            <person name="Waterhouse R.M."/>
            <person name="Yan G."/>
            <person name="Tu Z.J."/>
            <person name="Fang X."/>
            <person name="James A.A."/>
        </authorList>
    </citation>
    <scope>NUCLEOTIDE SEQUENCE [LARGE SCALE GENOMIC DNA]</scope>
    <source>
        <strain evidence="9">Foshan</strain>
    </source>
</reference>
<feature type="compositionally biased region" description="Basic and acidic residues" evidence="6">
    <location>
        <begin position="593"/>
        <end position="607"/>
    </location>
</feature>
<feature type="compositionally biased region" description="Polar residues" evidence="6">
    <location>
        <begin position="293"/>
        <end position="309"/>
    </location>
</feature>
<dbReference type="SUPFAM" id="SSF57903">
    <property type="entry name" value="FYVE/PHD zinc finger"/>
    <property type="match status" value="1"/>
</dbReference>
<dbReference type="Gene3D" id="3.30.40.10">
    <property type="entry name" value="Zinc/RING finger domain, C3HC4 (zinc finger)"/>
    <property type="match status" value="1"/>
</dbReference>
<feature type="compositionally biased region" description="Polar residues" evidence="6">
    <location>
        <begin position="674"/>
        <end position="686"/>
    </location>
</feature>
<evidence type="ECO:0000256" key="3">
    <source>
        <dbReference type="ARBA" id="ARBA00022833"/>
    </source>
</evidence>
<dbReference type="Pfam" id="PF00628">
    <property type="entry name" value="PHD"/>
    <property type="match status" value="1"/>
</dbReference>
<evidence type="ECO:0000256" key="6">
    <source>
        <dbReference type="SAM" id="MobiDB-lite"/>
    </source>
</evidence>
<feature type="region of interest" description="Disordered" evidence="6">
    <location>
        <begin position="194"/>
        <end position="219"/>
    </location>
</feature>
<keyword evidence="9" id="KW-1185">Reference proteome</keyword>
<evidence type="ECO:0000313" key="9">
    <source>
        <dbReference type="Proteomes" id="UP000069940"/>
    </source>
</evidence>
<dbReference type="EnsemblMetazoa" id="AALFPA23_011518.R16340">
    <property type="protein sequence ID" value="AALFPA23_011518.P16340"/>
    <property type="gene ID" value="AALFPA23_011518"/>
</dbReference>
<dbReference type="Gene3D" id="3.30.70.270">
    <property type="match status" value="1"/>
</dbReference>
<dbReference type="InterPro" id="IPR043502">
    <property type="entry name" value="DNA/RNA_pol_sf"/>
</dbReference>
<dbReference type="SMART" id="SM00249">
    <property type="entry name" value="PHD"/>
    <property type="match status" value="1"/>
</dbReference>
<feature type="region of interest" description="Disordered" evidence="6">
    <location>
        <begin position="662"/>
        <end position="686"/>
    </location>
</feature>
<dbReference type="InterPro" id="IPR019787">
    <property type="entry name" value="Znf_PHD-finger"/>
</dbReference>
<evidence type="ECO:0000259" key="7">
    <source>
        <dbReference type="PROSITE" id="PS50016"/>
    </source>
</evidence>
<dbReference type="GeneID" id="134288303"/>
<dbReference type="InterPro" id="IPR000477">
    <property type="entry name" value="RT_dom"/>
</dbReference>
<evidence type="ECO:0000313" key="8">
    <source>
        <dbReference type="EnsemblMetazoa" id="AALFPA23_011518.P16340"/>
    </source>
</evidence>
<sequence>MPGPNKATDRRSSVIRQLTEEESSAAGCCPLCDRPDVADKWMVQCELCERWFHFSCAKVNESVKDRSFACTACALPPGPESVRTGISSTSSARRRLELLRLEEERDIQERILREHAEEEAALQKKAQEEEKERRKRIMKEKLEIARRYIGKKYEVLQEEERSNDDRSRRSNISTRNKLDNVQKWVEDHDLAMATGSGTNQIPTSSTPITEAGPKETSVEISGDSVLATTSAQTGVPVTPLTVNRPYDSNDIASWGILVPRSGQNTANPIATQNPLPQPTSSIPAFLAAAEISPPTSAQHAGPSTLSMNISPPHERSRADLERDLLELQQQLANLKRTSSGQHHPDPCPNSIPIPTAGTTNLSNTFGAVARRIVNDHPVQVCGPSSQQIAARHVVPKELPEFTGDPIDWPLFVSSYNNSTRMCGYTDDENLMRLQRCLKGNAKEAVRGHLFHPSSVPQVMATLETLFGRPELIVKCLMNRVHETPAPKADKLESLISFGLAVQNLCSQLRSMGMAAHLSNPTLLQELVEKLPANIKLDWAMHQRQIPLVDLNAFGTYMTTIVSAASNVTFYIEPLRKQDKLKGKDKGFVNAHSSEPDRKANRDDRKEVVSQSTTYQPKPCLMCKKDGHKQLNLCRRCLIPHGKWPCKATVCGEGNCKERHHQLLHPGKPQAPQPEASTSSKDQATSVPSASVNVHRQLPCPVLFRILPVTLHGRKASINTLAFLDDGSSYTLMEKDLADELGVEGEAEPLCLQWTSNIKRTEWESQNVQLEISAAGKDRKHSLEHVRTVEALNLPPQSLDYKEMANKFDYLRGLPVNSYATAAPRILIGADNAKLLLTLKKREGRYSEPVATKTRLGWTIYGKVEALDSAPDHRLLHICASSCDQQLHNAVKDFFSIENVGVALVPLLEGEEDRRTREILEATTVRTPSGRFQTGLLWKFDYIEFPENRFMAEKRLVCLERSLLKKPELYANVRQQILDYQTKGYAHRLTEPESRNSDPRRVWYLPLGVVQNPNKPGKVRVVWDAAAKTFGVSLNSMLLKGPDLLTSLPAVLFRFRQREVAITGDIKEMFHQILIRPEDRHAQRFLWRDNPGVPVQEFIMDVATFGSTCSPCSAQYVKNKNAEEWKQRYPEAATAIVENTYVDDYANSSDTVEEAVRVALEVKEIHASAGFEIRNWLSNSTEVLRRVGEQRSQATKSFVAEKATNSERVLGMAWVPESDEFTFALKLRADVQQLLAEEVIPSKRQVLQVVMSIFDPLGLVAAFVVQGKCLIQDIWRAGVDWDDCIPEALLCHWRRWIEVLQNLN</sequence>
<dbReference type="Gene3D" id="3.10.10.10">
    <property type="entry name" value="HIV Type 1 Reverse Transcriptase, subunit A, domain 1"/>
    <property type="match status" value="1"/>
</dbReference>
<feature type="compositionally biased region" description="Polar residues" evidence="6">
    <location>
        <begin position="195"/>
        <end position="208"/>
    </location>
</feature>
<dbReference type="InterPro" id="IPR043128">
    <property type="entry name" value="Rev_trsase/Diguanyl_cyclase"/>
</dbReference>
<feature type="region of interest" description="Disordered" evidence="6">
    <location>
        <begin position="582"/>
        <end position="610"/>
    </location>
</feature>
<feature type="domain" description="PHD-type" evidence="7">
    <location>
        <begin position="26"/>
        <end position="76"/>
    </location>
</feature>
<dbReference type="InterPro" id="IPR013083">
    <property type="entry name" value="Znf_RING/FYVE/PHD"/>
</dbReference>
<keyword evidence="1" id="KW-0479">Metal-binding</keyword>
<protein>
    <recommendedName>
        <fullName evidence="7">PHD-type domain-containing protein</fullName>
    </recommendedName>
</protein>
<dbReference type="Pfam" id="PF03564">
    <property type="entry name" value="DUF1759"/>
    <property type="match status" value="1"/>
</dbReference>
<dbReference type="InterPro" id="IPR001965">
    <property type="entry name" value="Znf_PHD"/>
</dbReference>
<dbReference type="SUPFAM" id="SSF56672">
    <property type="entry name" value="DNA/RNA polymerases"/>
    <property type="match status" value="1"/>
</dbReference>
<dbReference type="PROSITE" id="PS50016">
    <property type="entry name" value="ZF_PHD_2"/>
    <property type="match status" value="1"/>
</dbReference>
<keyword evidence="2 4" id="KW-0863">Zinc-finger</keyword>
<dbReference type="InterPro" id="IPR011011">
    <property type="entry name" value="Znf_FYVE_PHD"/>
</dbReference>
<dbReference type="InterPro" id="IPR008042">
    <property type="entry name" value="Retrotrans_Pao"/>
</dbReference>
<dbReference type="Pfam" id="PF05380">
    <property type="entry name" value="Peptidase_A17"/>
    <property type="match status" value="1"/>
</dbReference>